<evidence type="ECO:0000313" key="3">
    <source>
        <dbReference type="Proteomes" id="UP000245768"/>
    </source>
</evidence>
<name>A0A316YDJ4_9BASI</name>
<dbReference type="GeneID" id="37047293"/>
<feature type="chain" id="PRO_5016341660" evidence="1">
    <location>
        <begin position="23"/>
        <end position="166"/>
    </location>
</feature>
<organism evidence="2 3">
    <name type="scientific">Acaromyces ingoldii</name>
    <dbReference type="NCBI Taxonomy" id="215250"/>
    <lineage>
        <taxon>Eukaryota</taxon>
        <taxon>Fungi</taxon>
        <taxon>Dikarya</taxon>
        <taxon>Basidiomycota</taxon>
        <taxon>Ustilaginomycotina</taxon>
        <taxon>Exobasidiomycetes</taxon>
        <taxon>Exobasidiales</taxon>
        <taxon>Cryptobasidiaceae</taxon>
        <taxon>Acaromyces</taxon>
    </lineage>
</organism>
<sequence>MRNTLIAASLAAAACAFSQSVASPVERRVTAPGKCQQAGTGRFGTFSVSPSSNVVRNQPITIHYEQDCAKAANVYPKQLTVTIEGGGGDPLQSVASLPIPAQELGKPITLETSVPNGPLPYGDGSGLIIAGTIEYTKQGVADVTYLYRFSQPFSINETAPPFSGQS</sequence>
<keyword evidence="1" id="KW-0732">Signal</keyword>
<dbReference type="PROSITE" id="PS51257">
    <property type="entry name" value="PROKAR_LIPOPROTEIN"/>
    <property type="match status" value="1"/>
</dbReference>
<feature type="signal peptide" evidence="1">
    <location>
        <begin position="1"/>
        <end position="22"/>
    </location>
</feature>
<dbReference type="Proteomes" id="UP000245768">
    <property type="component" value="Unassembled WGS sequence"/>
</dbReference>
<accession>A0A316YDJ4</accession>
<gene>
    <name evidence="2" type="ORF">FA10DRAFT_304653</name>
</gene>
<evidence type="ECO:0000256" key="1">
    <source>
        <dbReference type="SAM" id="SignalP"/>
    </source>
</evidence>
<evidence type="ECO:0000313" key="2">
    <source>
        <dbReference type="EMBL" id="PWN87272.1"/>
    </source>
</evidence>
<dbReference type="EMBL" id="KZ819641">
    <property type="protein sequence ID" value="PWN87272.1"/>
    <property type="molecule type" value="Genomic_DNA"/>
</dbReference>
<reference evidence="2 3" key="1">
    <citation type="journal article" date="2018" name="Mol. Biol. Evol.">
        <title>Broad Genomic Sampling Reveals a Smut Pathogenic Ancestry of the Fungal Clade Ustilaginomycotina.</title>
        <authorList>
            <person name="Kijpornyongpan T."/>
            <person name="Mondo S.J."/>
            <person name="Barry K."/>
            <person name="Sandor L."/>
            <person name="Lee J."/>
            <person name="Lipzen A."/>
            <person name="Pangilinan J."/>
            <person name="LaButti K."/>
            <person name="Hainaut M."/>
            <person name="Henrissat B."/>
            <person name="Grigoriev I.V."/>
            <person name="Spatafora J.W."/>
            <person name="Aime M.C."/>
        </authorList>
    </citation>
    <scope>NUCLEOTIDE SEQUENCE [LARGE SCALE GENOMIC DNA]</scope>
    <source>
        <strain evidence="2 3">MCA 4198</strain>
    </source>
</reference>
<dbReference type="RefSeq" id="XP_025374470.1">
    <property type="nucleotide sequence ID" value="XM_025525377.1"/>
</dbReference>
<proteinExistence type="predicted"/>
<keyword evidence="3" id="KW-1185">Reference proteome</keyword>
<protein>
    <submittedName>
        <fullName evidence="2">Uncharacterized protein</fullName>
    </submittedName>
</protein>
<dbReference type="AlphaFoldDB" id="A0A316YDJ4"/>
<dbReference type="InParanoid" id="A0A316YDJ4"/>
<dbReference type="OrthoDB" id="10393677at2759"/>